<keyword evidence="1" id="KW-0808">Transferase</keyword>
<feature type="active site" description="Glycyl thioester intermediate" evidence="3">
    <location>
        <position position="85"/>
    </location>
</feature>
<evidence type="ECO:0000313" key="7">
    <source>
        <dbReference type="Proteomes" id="UP000315496"/>
    </source>
</evidence>
<dbReference type="OrthoDB" id="7851174at2759"/>
<evidence type="ECO:0000259" key="5">
    <source>
        <dbReference type="PROSITE" id="PS50127"/>
    </source>
</evidence>
<evidence type="ECO:0000256" key="2">
    <source>
        <dbReference type="ARBA" id="ARBA00022786"/>
    </source>
</evidence>
<feature type="domain" description="UBC core" evidence="5">
    <location>
        <begin position="1"/>
        <end position="147"/>
    </location>
</feature>
<dbReference type="InterPro" id="IPR023313">
    <property type="entry name" value="UBQ-conjugating_AS"/>
</dbReference>
<evidence type="ECO:0000256" key="3">
    <source>
        <dbReference type="PROSITE-ProRule" id="PRU10133"/>
    </source>
</evidence>
<dbReference type="AlphaFoldDB" id="A0A4Z1T5V2"/>
<dbReference type="VEuPathDB" id="GiardiaDB:GMRT_16100"/>
<dbReference type="SUPFAM" id="SSF54495">
    <property type="entry name" value="UBC-like"/>
    <property type="match status" value="1"/>
</dbReference>
<dbReference type="InterPro" id="IPR000608">
    <property type="entry name" value="UBC"/>
</dbReference>
<keyword evidence="4" id="KW-0067">ATP-binding</keyword>
<gene>
    <name evidence="6" type="ORF">GMRT_16100</name>
</gene>
<dbReference type="EMBL" id="VDLU01000003">
    <property type="protein sequence ID" value="TNJ27909.1"/>
    <property type="molecule type" value="Genomic_DNA"/>
</dbReference>
<keyword evidence="4" id="KW-0547">Nucleotide-binding</keyword>
<dbReference type="FunFam" id="3.10.110.10:FF:000141">
    <property type="entry name" value="Ubiquitin-conjugating enzyme E2 8"/>
    <property type="match status" value="1"/>
</dbReference>
<dbReference type="SMART" id="SM00212">
    <property type="entry name" value="UBCc"/>
    <property type="match status" value="1"/>
</dbReference>
<dbReference type="InterPro" id="IPR050113">
    <property type="entry name" value="Ub_conjugating_enzyme"/>
</dbReference>
<dbReference type="Pfam" id="PF00179">
    <property type="entry name" value="UQ_con"/>
    <property type="match status" value="1"/>
</dbReference>
<sequence>MALKRIQKELKEFQQDPPMNCSGGPAGDDISVWKACILGPKDSPYEGGIFYLNIVFPGDYPFKPPKVTFQTKIYHPNIAEDGTICLDILKKEWSPVLTIAKVLLSICSLLDDPNPDDPLNATAARLFKSDHDSYVKTVKQFTREYANKQ</sequence>
<dbReference type="Gene3D" id="3.10.110.10">
    <property type="entry name" value="Ubiquitin Conjugating Enzyme"/>
    <property type="match status" value="1"/>
</dbReference>
<reference evidence="6 7" key="1">
    <citation type="submission" date="2019-05" db="EMBL/GenBank/DDBJ databases">
        <title>The compact genome of Giardia muris reveals important steps in the evolution of intestinal protozoan parasites.</title>
        <authorList>
            <person name="Xu F."/>
            <person name="Jimenez-Gonzalez A."/>
            <person name="Einarsson E."/>
            <person name="Astvaldsson A."/>
            <person name="Peirasmaki D."/>
            <person name="Eckmann L."/>
            <person name="Andersson J.O."/>
            <person name="Svard S.G."/>
            <person name="Jerlstrom-Hultqvist J."/>
        </authorList>
    </citation>
    <scope>NUCLEOTIDE SEQUENCE [LARGE SCALE GENOMIC DNA]</scope>
    <source>
        <strain evidence="6 7">Roberts-Thomson</strain>
    </source>
</reference>
<comment type="similarity">
    <text evidence="4">Belongs to the ubiquitin-conjugating enzyme family.</text>
</comment>
<dbReference type="GO" id="GO:0016740">
    <property type="term" value="F:transferase activity"/>
    <property type="evidence" value="ECO:0007669"/>
    <property type="project" value="UniProtKB-KW"/>
</dbReference>
<evidence type="ECO:0000256" key="1">
    <source>
        <dbReference type="ARBA" id="ARBA00022679"/>
    </source>
</evidence>
<evidence type="ECO:0000256" key="4">
    <source>
        <dbReference type="RuleBase" id="RU362109"/>
    </source>
</evidence>
<dbReference type="GO" id="GO:0005524">
    <property type="term" value="F:ATP binding"/>
    <property type="evidence" value="ECO:0007669"/>
    <property type="project" value="UniProtKB-UniRule"/>
</dbReference>
<name>A0A4Z1T5V2_GIAMU</name>
<keyword evidence="7" id="KW-1185">Reference proteome</keyword>
<dbReference type="Proteomes" id="UP000315496">
    <property type="component" value="Chromosome 3"/>
</dbReference>
<dbReference type="PROSITE" id="PS00183">
    <property type="entry name" value="UBC_1"/>
    <property type="match status" value="1"/>
</dbReference>
<protein>
    <submittedName>
        <fullName evidence="6">Ubiquitin-conjugating enzyme E2</fullName>
    </submittedName>
</protein>
<comment type="caution">
    <text evidence="6">The sequence shown here is derived from an EMBL/GenBank/DDBJ whole genome shotgun (WGS) entry which is preliminary data.</text>
</comment>
<dbReference type="InterPro" id="IPR016135">
    <property type="entry name" value="UBQ-conjugating_enzyme/RWD"/>
</dbReference>
<organism evidence="6 7">
    <name type="scientific">Giardia muris</name>
    <dbReference type="NCBI Taxonomy" id="5742"/>
    <lineage>
        <taxon>Eukaryota</taxon>
        <taxon>Metamonada</taxon>
        <taxon>Diplomonadida</taxon>
        <taxon>Hexamitidae</taxon>
        <taxon>Giardiinae</taxon>
        <taxon>Giardia</taxon>
    </lineage>
</organism>
<accession>A0A4Z1T5V2</accession>
<proteinExistence type="inferred from homology"/>
<dbReference type="PANTHER" id="PTHR24067">
    <property type="entry name" value="UBIQUITIN-CONJUGATING ENZYME E2"/>
    <property type="match status" value="1"/>
</dbReference>
<keyword evidence="2 4" id="KW-0833">Ubl conjugation pathway</keyword>
<evidence type="ECO:0000313" key="6">
    <source>
        <dbReference type="EMBL" id="TNJ27909.1"/>
    </source>
</evidence>
<dbReference type="PROSITE" id="PS50127">
    <property type="entry name" value="UBC_2"/>
    <property type="match status" value="1"/>
</dbReference>